<feature type="binding site" evidence="6">
    <location>
        <position position="112"/>
    </location>
    <ligand>
        <name>substrate</name>
    </ligand>
</feature>
<reference evidence="9 10" key="1">
    <citation type="submission" date="2020-08" db="EMBL/GenBank/DDBJ databases">
        <title>Genomic Encyclopedia of Type Strains, Phase IV (KMG-IV): sequencing the most valuable type-strain genomes for metagenomic binning, comparative biology and taxonomic classification.</title>
        <authorList>
            <person name="Goeker M."/>
        </authorList>
    </citation>
    <scope>NUCLEOTIDE SEQUENCE [LARGE SCALE GENOMIC DNA]</scope>
    <source>
        <strain evidence="9 10">DSM 105137</strain>
    </source>
</reference>
<evidence type="ECO:0000313" key="9">
    <source>
        <dbReference type="EMBL" id="MBB4080207.1"/>
    </source>
</evidence>
<dbReference type="Pfam" id="PF00248">
    <property type="entry name" value="Aldo_ket_red"/>
    <property type="match status" value="1"/>
</dbReference>
<organism evidence="9 10">
    <name type="scientific">Neolewinella aquimaris</name>
    <dbReference type="NCBI Taxonomy" id="1835722"/>
    <lineage>
        <taxon>Bacteria</taxon>
        <taxon>Pseudomonadati</taxon>
        <taxon>Bacteroidota</taxon>
        <taxon>Saprospiria</taxon>
        <taxon>Saprospirales</taxon>
        <taxon>Lewinellaceae</taxon>
        <taxon>Neolewinella</taxon>
    </lineage>
</organism>
<keyword evidence="10" id="KW-1185">Reference proteome</keyword>
<dbReference type="InterPro" id="IPR018170">
    <property type="entry name" value="Aldo/ket_reductase_CS"/>
</dbReference>
<feature type="domain" description="NADP-dependent oxidoreductase" evidence="8">
    <location>
        <begin position="20"/>
        <end position="261"/>
    </location>
</feature>
<dbReference type="AlphaFoldDB" id="A0A840EA05"/>
<feature type="site" description="Lowers pKa of active site Tyr" evidence="7">
    <location>
        <position position="79"/>
    </location>
</feature>
<gene>
    <name evidence="9" type="ORF">GGR28_002837</name>
</gene>
<evidence type="ECO:0000259" key="8">
    <source>
        <dbReference type="Pfam" id="PF00248"/>
    </source>
</evidence>
<evidence type="ECO:0000256" key="6">
    <source>
        <dbReference type="PIRSR" id="PIRSR000097-2"/>
    </source>
</evidence>
<protein>
    <submittedName>
        <fullName evidence="9">2,5-diketo-D-gluconate reductase A</fullName>
        <ecNumber evidence="9">1.1.1.346</ecNumber>
    </submittedName>
</protein>
<proteinExistence type="inferred from homology"/>
<evidence type="ECO:0000256" key="5">
    <source>
        <dbReference type="PIRSR" id="PIRSR000097-1"/>
    </source>
</evidence>
<evidence type="ECO:0000256" key="1">
    <source>
        <dbReference type="ARBA" id="ARBA00007905"/>
    </source>
</evidence>
<feature type="active site" description="Proton donor" evidence="5">
    <location>
        <position position="53"/>
    </location>
</feature>
<dbReference type="FunFam" id="3.20.20.100:FF:000002">
    <property type="entry name" value="2,5-diketo-D-gluconic acid reductase A"/>
    <property type="match status" value="1"/>
</dbReference>
<dbReference type="EC" id="1.1.1.346" evidence="9"/>
<keyword evidence="3 9" id="KW-0560">Oxidoreductase</keyword>
<dbReference type="CDD" id="cd19071">
    <property type="entry name" value="AKR_AKR1-5-like"/>
    <property type="match status" value="1"/>
</dbReference>
<dbReference type="PROSITE" id="PS00062">
    <property type="entry name" value="ALDOKETO_REDUCTASE_2"/>
    <property type="match status" value="1"/>
</dbReference>
<name>A0A840EA05_9BACT</name>
<dbReference type="InterPro" id="IPR036812">
    <property type="entry name" value="NAD(P)_OxRdtase_dom_sf"/>
</dbReference>
<evidence type="ECO:0000256" key="7">
    <source>
        <dbReference type="PIRSR" id="PIRSR000097-3"/>
    </source>
</evidence>
<dbReference type="PIRSF" id="PIRSF000097">
    <property type="entry name" value="AKR"/>
    <property type="match status" value="1"/>
</dbReference>
<evidence type="ECO:0000313" key="10">
    <source>
        <dbReference type="Proteomes" id="UP000576209"/>
    </source>
</evidence>
<comment type="similarity">
    <text evidence="1">Belongs to the aldo/keto reductase family.</text>
</comment>
<evidence type="ECO:0000256" key="4">
    <source>
        <dbReference type="ARBA" id="ARBA00049445"/>
    </source>
</evidence>
<dbReference type="PANTHER" id="PTHR43827">
    <property type="entry name" value="2,5-DIKETO-D-GLUCONIC ACID REDUCTASE"/>
    <property type="match status" value="1"/>
</dbReference>
<sequence length="275" mass="31233">MQDQLGRSITLNDGHEFPVVGLGVWQAKGRELAVAIETAVEAGYRHIDCATLYGNEAEVVETLRKMGKKVVEEVTVTTKVWNEAVRRGEVLESVHHSLRTMKKDRLDVVLIHWPADGFLQAWEILEKARDQGLVRTIGVSNFMPQHLEQILSLGGTVPSINQFEHHPYLPQEAARELSRKHSIFPVAHTPLMQGKFFNETTFLRIADAHGVTPAQVVLRWNIQRGVGIIPKSVNPQRITENVDVFRFELTLEDMQRIDALARNQRFSGDPYRVDF</sequence>
<comment type="catalytic activity">
    <reaction evidence="4">
        <text>hydroxyacetone + NADP(+) = methylglyoxal + NADPH + H(+)</text>
        <dbReference type="Rhea" id="RHEA:27986"/>
        <dbReference type="ChEBI" id="CHEBI:15378"/>
        <dbReference type="ChEBI" id="CHEBI:17158"/>
        <dbReference type="ChEBI" id="CHEBI:27957"/>
        <dbReference type="ChEBI" id="CHEBI:57783"/>
        <dbReference type="ChEBI" id="CHEBI:58349"/>
    </reaction>
</comment>
<dbReference type="GO" id="GO:0016616">
    <property type="term" value="F:oxidoreductase activity, acting on the CH-OH group of donors, NAD or NADP as acceptor"/>
    <property type="evidence" value="ECO:0007669"/>
    <property type="project" value="UniProtKB-ARBA"/>
</dbReference>
<dbReference type="Proteomes" id="UP000576209">
    <property type="component" value="Unassembled WGS sequence"/>
</dbReference>
<dbReference type="Gene3D" id="3.20.20.100">
    <property type="entry name" value="NADP-dependent oxidoreductase domain"/>
    <property type="match status" value="1"/>
</dbReference>
<evidence type="ECO:0000256" key="2">
    <source>
        <dbReference type="ARBA" id="ARBA00022857"/>
    </source>
</evidence>
<dbReference type="SUPFAM" id="SSF51430">
    <property type="entry name" value="NAD(P)-linked oxidoreductase"/>
    <property type="match status" value="1"/>
</dbReference>
<accession>A0A840EA05</accession>
<dbReference type="RefSeq" id="WP_183496443.1">
    <property type="nucleotide sequence ID" value="NZ_JACIFF010000007.1"/>
</dbReference>
<dbReference type="EMBL" id="JACIFF010000007">
    <property type="protein sequence ID" value="MBB4080207.1"/>
    <property type="molecule type" value="Genomic_DNA"/>
</dbReference>
<dbReference type="InterPro" id="IPR020471">
    <property type="entry name" value="AKR"/>
</dbReference>
<evidence type="ECO:0000256" key="3">
    <source>
        <dbReference type="ARBA" id="ARBA00023002"/>
    </source>
</evidence>
<keyword evidence="2" id="KW-0521">NADP</keyword>
<dbReference type="PANTHER" id="PTHR43827:SF3">
    <property type="entry name" value="NADP-DEPENDENT OXIDOREDUCTASE DOMAIN-CONTAINING PROTEIN"/>
    <property type="match status" value="1"/>
</dbReference>
<dbReference type="InterPro" id="IPR023210">
    <property type="entry name" value="NADP_OxRdtase_dom"/>
</dbReference>
<dbReference type="PROSITE" id="PS00063">
    <property type="entry name" value="ALDOKETO_REDUCTASE_3"/>
    <property type="match status" value="1"/>
</dbReference>
<comment type="caution">
    <text evidence="9">The sequence shown here is derived from an EMBL/GenBank/DDBJ whole genome shotgun (WGS) entry which is preliminary data.</text>
</comment>
<dbReference type="PRINTS" id="PR00069">
    <property type="entry name" value="ALDKETRDTASE"/>
</dbReference>